<gene>
    <name evidence="2" type="ORF">QM481_17120</name>
</gene>
<name>A0ABT6Z5V1_9BACT</name>
<proteinExistence type="predicted"/>
<dbReference type="EMBL" id="JASHIE010000012">
    <property type="protein sequence ID" value="MDI9876262.1"/>
    <property type="molecule type" value="Genomic_DNA"/>
</dbReference>
<protein>
    <submittedName>
        <fullName evidence="2">DinB family protein</fullName>
    </submittedName>
</protein>
<dbReference type="Gene3D" id="1.20.120.450">
    <property type="entry name" value="dinb family like domain"/>
    <property type="match status" value="1"/>
</dbReference>
<feature type="domain" description="DinB-like" evidence="1">
    <location>
        <begin position="13"/>
        <end position="147"/>
    </location>
</feature>
<reference evidence="2 3" key="1">
    <citation type="submission" date="2023-05" db="EMBL/GenBank/DDBJ databases">
        <title>Novel species of genus Flectobacillus isolated from stream in China.</title>
        <authorList>
            <person name="Lu H."/>
        </authorList>
    </citation>
    <scope>NUCLEOTIDE SEQUENCE [LARGE SCALE GENOMIC DNA]</scope>
    <source>
        <strain evidence="2 3">LFS242W</strain>
    </source>
</reference>
<evidence type="ECO:0000313" key="3">
    <source>
        <dbReference type="Proteomes" id="UP001225761"/>
    </source>
</evidence>
<evidence type="ECO:0000259" key="1">
    <source>
        <dbReference type="Pfam" id="PF12867"/>
    </source>
</evidence>
<accession>A0ABT6Z5V1</accession>
<sequence>MKELLESLSYRIDLVSAYWQSQSEESLSLKSSPEKWSKKEVLGHLIDSAQNNIRRFVVGQYQSKAQIIYEQNIWVKSADYQTYPSEDLLELWRLLNKHLVRVLANLPEEKYQVLTNWTKEAVPDAYPTLWEVAQDYLCHLDHHLKQLGVMFKE</sequence>
<evidence type="ECO:0000313" key="2">
    <source>
        <dbReference type="EMBL" id="MDI9876262.1"/>
    </source>
</evidence>
<dbReference type="RefSeq" id="WP_283382615.1">
    <property type="nucleotide sequence ID" value="NZ_JASHIE010000012.1"/>
</dbReference>
<keyword evidence="3" id="KW-1185">Reference proteome</keyword>
<dbReference type="SUPFAM" id="SSF109854">
    <property type="entry name" value="DinB/YfiT-like putative metalloenzymes"/>
    <property type="match status" value="1"/>
</dbReference>
<dbReference type="InterPro" id="IPR024775">
    <property type="entry name" value="DinB-like"/>
</dbReference>
<dbReference type="Pfam" id="PF12867">
    <property type="entry name" value="DinB_2"/>
    <property type="match status" value="1"/>
</dbReference>
<comment type="caution">
    <text evidence="2">The sequence shown here is derived from an EMBL/GenBank/DDBJ whole genome shotgun (WGS) entry which is preliminary data.</text>
</comment>
<dbReference type="InterPro" id="IPR034660">
    <property type="entry name" value="DinB/YfiT-like"/>
</dbReference>
<dbReference type="Proteomes" id="UP001225761">
    <property type="component" value="Unassembled WGS sequence"/>
</dbReference>
<organism evidence="2 3">
    <name type="scientific">Flectobacillus rivi</name>
    <dbReference type="NCBI Taxonomy" id="2984209"/>
    <lineage>
        <taxon>Bacteria</taxon>
        <taxon>Pseudomonadati</taxon>
        <taxon>Bacteroidota</taxon>
        <taxon>Cytophagia</taxon>
        <taxon>Cytophagales</taxon>
        <taxon>Flectobacillaceae</taxon>
        <taxon>Flectobacillus</taxon>
    </lineage>
</organism>